<keyword evidence="2" id="KW-1185">Reference proteome</keyword>
<proteinExistence type="predicted"/>
<name>A0A919J5V9_9ACTN</name>
<evidence type="ECO:0000313" key="2">
    <source>
        <dbReference type="Proteomes" id="UP000598174"/>
    </source>
</evidence>
<reference evidence="1" key="1">
    <citation type="submission" date="2021-01" db="EMBL/GenBank/DDBJ databases">
        <title>Whole genome shotgun sequence of Actinoplanes ferrugineus NBRC 15555.</title>
        <authorList>
            <person name="Komaki H."/>
            <person name="Tamura T."/>
        </authorList>
    </citation>
    <scope>NUCLEOTIDE SEQUENCE</scope>
    <source>
        <strain evidence="1">NBRC 15555</strain>
    </source>
</reference>
<dbReference type="RefSeq" id="WP_203819613.1">
    <property type="nucleotide sequence ID" value="NZ_BAAABP010000052.1"/>
</dbReference>
<sequence>MSAVVDDTPVVRRTLLTSRACADVVGRIDALRPRWRERGRDFYSLGASVYLDVGPQRNLDGYAHRAAADNELLAGEFPDLLESCRLALEDELNAPCTLASGATALPGFHLFLARSLTGAARDRLHLDLQFRHLGPATRLDTPTRTFTLPVELPPAGGGIEFSRGGSGRPYIEREDYRLGELFVHTGRTLHRRACYPGGNAGRRITLQGHALAIEENRWLLYW</sequence>
<accession>A0A919J5V9</accession>
<evidence type="ECO:0000313" key="1">
    <source>
        <dbReference type="EMBL" id="GIE13164.1"/>
    </source>
</evidence>
<dbReference type="AlphaFoldDB" id="A0A919J5V9"/>
<protein>
    <submittedName>
        <fullName evidence="1">Uncharacterized protein</fullName>
    </submittedName>
</protein>
<comment type="caution">
    <text evidence="1">The sequence shown here is derived from an EMBL/GenBank/DDBJ whole genome shotgun (WGS) entry which is preliminary data.</text>
</comment>
<dbReference type="EMBL" id="BOMM01000047">
    <property type="protein sequence ID" value="GIE13164.1"/>
    <property type="molecule type" value="Genomic_DNA"/>
</dbReference>
<dbReference type="Proteomes" id="UP000598174">
    <property type="component" value="Unassembled WGS sequence"/>
</dbReference>
<gene>
    <name evidence="1" type="ORF">Afe05nite_50040</name>
</gene>
<organism evidence="1 2">
    <name type="scientific">Paractinoplanes ferrugineus</name>
    <dbReference type="NCBI Taxonomy" id="113564"/>
    <lineage>
        <taxon>Bacteria</taxon>
        <taxon>Bacillati</taxon>
        <taxon>Actinomycetota</taxon>
        <taxon>Actinomycetes</taxon>
        <taxon>Micromonosporales</taxon>
        <taxon>Micromonosporaceae</taxon>
        <taxon>Paractinoplanes</taxon>
    </lineage>
</organism>